<dbReference type="InterPro" id="IPR018108">
    <property type="entry name" value="MCP_transmembrane"/>
</dbReference>
<accession>A0A0D3HXP6</accession>
<dbReference type="PANTHER" id="PTHR33281:SF19">
    <property type="entry name" value="VOLTAGE-DEPENDENT ANION CHANNEL-FORMING PROTEIN YNEE"/>
    <property type="match status" value="1"/>
</dbReference>
<dbReference type="Gene3D" id="1.50.40.10">
    <property type="entry name" value="Mitochondrial carrier domain"/>
    <property type="match status" value="1"/>
</dbReference>
<evidence type="ECO:0000256" key="5">
    <source>
        <dbReference type="ARBA" id="ARBA00022989"/>
    </source>
</evidence>
<dbReference type="GO" id="GO:0005886">
    <property type="term" value="C:plasma membrane"/>
    <property type="evidence" value="ECO:0007669"/>
    <property type="project" value="UniProtKB-SubCell"/>
</dbReference>
<sequence>MHALRPGSIKEATLQQGKRPYGEESRRYRRTIYRHEDWLRHRSETRLLRNLQGTFTSGVVRSLLSEVIAVTLVALLVIVWNAALFGYDSLGTTTTQPGLFGEEVPAFLRAQLPVSIFTLSSPALGLLLVFRTNTSYQRWLEARQAWGRIVSHCRNIMRQATLWIEEDEAEDVADPDAARRSLEELRLCVWAFPRSLWAHLSDPAKEPRFAQEVRERFPSDASAALLLGSSHRPLRALSLLSAAMDRLPIDEKKKKTSDDVRVTGDACETCERIFANPVPLARFLSAWLLLLPLGLWEGFGARRSKRLSRTRLSKVVSIFLFGIEELAEPFSILPLEALCEEVAVAADAMLEGRASARAPLVEAGRRATPPARRGGVGPAMLLHAEDAGATLLAAALSATQQQERYFFAGGLCASLSHALATPIDVVKTKQQTRPEFRDLSLLDGLRRADGPAALLTGVAPTVVGYGLEGACKFGVYEALKPASAPLLASLGLGADQSAAAGPVAAAVVAGGLASLVLAPAEATRIRMAEGAAGLLQGVPATCAKQLPYTATKQVSSGGADHEGGVWAAAERLGADGLVRGLRARLAQVGVIVTVQLVLYDTLKHAFGVP</sequence>
<dbReference type="PROSITE" id="PS50920">
    <property type="entry name" value="SOLCAR"/>
    <property type="match status" value="2"/>
</dbReference>
<dbReference type="KEGG" id="ehx:EMIHUDRAFT_221952"/>
<feature type="transmembrane region" description="Helical" evidence="9">
    <location>
        <begin position="67"/>
        <end position="87"/>
    </location>
</feature>
<reference evidence="10" key="2">
    <citation type="submission" date="2024-10" db="UniProtKB">
        <authorList>
            <consortium name="EnsemblProtists"/>
        </authorList>
    </citation>
    <scope>IDENTIFICATION</scope>
</reference>
<keyword evidence="6" id="KW-0406">Ion transport</keyword>
<evidence type="ECO:0000256" key="6">
    <source>
        <dbReference type="ARBA" id="ARBA00023065"/>
    </source>
</evidence>
<feature type="repeat" description="Solcar" evidence="8">
    <location>
        <begin position="400"/>
        <end position="482"/>
    </location>
</feature>
<organism evidence="10 11">
    <name type="scientific">Emiliania huxleyi (strain CCMP1516)</name>
    <dbReference type="NCBI Taxonomy" id="280463"/>
    <lineage>
        <taxon>Eukaryota</taxon>
        <taxon>Haptista</taxon>
        <taxon>Haptophyta</taxon>
        <taxon>Prymnesiophyceae</taxon>
        <taxon>Isochrysidales</taxon>
        <taxon>Noelaerhabdaceae</taxon>
        <taxon>Emiliania</taxon>
    </lineage>
</organism>
<dbReference type="InterPro" id="IPR044669">
    <property type="entry name" value="YneE/VCCN1/2-like"/>
</dbReference>
<dbReference type="InterPro" id="IPR023395">
    <property type="entry name" value="MCP_dom_sf"/>
</dbReference>
<evidence type="ECO:0000256" key="7">
    <source>
        <dbReference type="ARBA" id="ARBA00023136"/>
    </source>
</evidence>
<feature type="transmembrane region" description="Helical" evidence="9">
    <location>
        <begin position="107"/>
        <end position="130"/>
    </location>
</feature>
<evidence type="ECO:0000256" key="1">
    <source>
        <dbReference type="ARBA" id="ARBA00004651"/>
    </source>
</evidence>
<dbReference type="eggNOG" id="KOG0767">
    <property type="taxonomic scope" value="Eukaryota"/>
</dbReference>
<feature type="transmembrane region" description="Helical" evidence="9">
    <location>
        <begin position="280"/>
        <end position="299"/>
    </location>
</feature>
<dbReference type="Pfam" id="PF25539">
    <property type="entry name" value="Bestrophin_2"/>
    <property type="match status" value="1"/>
</dbReference>
<dbReference type="HOGENOM" id="CLU_448676_0_0_1"/>
<dbReference type="STRING" id="2903.R1CYY9"/>
<evidence type="ECO:0000256" key="8">
    <source>
        <dbReference type="PROSITE-ProRule" id="PRU00282"/>
    </source>
</evidence>
<dbReference type="Proteomes" id="UP000013827">
    <property type="component" value="Unassembled WGS sequence"/>
</dbReference>
<dbReference type="RefSeq" id="XP_005756210.1">
    <property type="nucleotide sequence ID" value="XM_005756153.1"/>
</dbReference>
<keyword evidence="11" id="KW-1185">Reference proteome</keyword>
<dbReference type="GeneID" id="17249852"/>
<keyword evidence="2" id="KW-0813">Transport</keyword>
<dbReference type="PANTHER" id="PTHR33281">
    <property type="entry name" value="UPF0187 PROTEIN YNEE"/>
    <property type="match status" value="1"/>
</dbReference>
<comment type="subcellular location">
    <subcellularLocation>
        <location evidence="1">Cell membrane</location>
        <topology evidence="1">Multi-pass membrane protein</topology>
    </subcellularLocation>
</comment>
<name>A0A0D3HXP6_EMIH1</name>
<evidence type="ECO:0000256" key="4">
    <source>
        <dbReference type="ARBA" id="ARBA00022692"/>
    </source>
</evidence>
<evidence type="ECO:0000256" key="3">
    <source>
        <dbReference type="ARBA" id="ARBA00022475"/>
    </source>
</evidence>
<reference evidence="11" key="1">
    <citation type="journal article" date="2013" name="Nature">
        <title>Pan genome of the phytoplankton Emiliania underpins its global distribution.</title>
        <authorList>
            <person name="Read B.A."/>
            <person name="Kegel J."/>
            <person name="Klute M.J."/>
            <person name="Kuo A."/>
            <person name="Lefebvre S.C."/>
            <person name="Maumus F."/>
            <person name="Mayer C."/>
            <person name="Miller J."/>
            <person name="Monier A."/>
            <person name="Salamov A."/>
            <person name="Young J."/>
            <person name="Aguilar M."/>
            <person name="Claverie J.M."/>
            <person name="Frickenhaus S."/>
            <person name="Gonzalez K."/>
            <person name="Herman E.K."/>
            <person name="Lin Y.C."/>
            <person name="Napier J."/>
            <person name="Ogata H."/>
            <person name="Sarno A.F."/>
            <person name="Shmutz J."/>
            <person name="Schroeder D."/>
            <person name="de Vargas C."/>
            <person name="Verret F."/>
            <person name="von Dassow P."/>
            <person name="Valentin K."/>
            <person name="Van de Peer Y."/>
            <person name="Wheeler G."/>
            <person name="Dacks J.B."/>
            <person name="Delwiche C.F."/>
            <person name="Dyhrman S.T."/>
            <person name="Glockner G."/>
            <person name="John U."/>
            <person name="Richards T."/>
            <person name="Worden A.Z."/>
            <person name="Zhang X."/>
            <person name="Grigoriev I.V."/>
            <person name="Allen A.E."/>
            <person name="Bidle K."/>
            <person name="Borodovsky M."/>
            <person name="Bowler C."/>
            <person name="Brownlee C."/>
            <person name="Cock J.M."/>
            <person name="Elias M."/>
            <person name="Gladyshev V.N."/>
            <person name="Groth M."/>
            <person name="Guda C."/>
            <person name="Hadaegh A."/>
            <person name="Iglesias-Rodriguez M.D."/>
            <person name="Jenkins J."/>
            <person name="Jones B.M."/>
            <person name="Lawson T."/>
            <person name="Leese F."/>
            <person name="Lindquist E."/>
            <person name="Lobanov A."/>
            <person name="Lomsadze A."/>
            <person name="Malik S.B."/>
            <person name="Marsh M.E."/>
            <person name="Mackinder L."/>
            <person name="Mock T."/>
            <person name="Mueller-Roeber B."/>
            <person name="Pagarete A."/>
            <person name="Parker M."/>
            <person name="Probert I."/>
            <person name="Quesneville H."/>
            <person name="Raines C."/>
            <person name="Rensing S.A."/>
            <person name="Riano-Pachon D.M."/>
            <person name="Richier S."/>
            <person name="Rokitta S."/>
            <person name="Shiraiwa Y."/>
            <person name="Soanes D.M."/>
            <person name="van der Giezen M."/>
            <person name="Wahlund T.M."/>
            <person name="Williams B."/>
            <person name="Wilson W."/>
            <person name="Wolfe G."/>
            <person name="Wurch L.L."/>
        </authorList>
    </citation>
    <scope>NUCLEOTIDE SEQUENCE</scope>
</reference>
<feature type="repeat" description="Solcar" evidence="8">
    <location>
        <begin position="497"/>
        <end position="605"/>
    </location>
</feature>
<dbReference type="PaxDb" id="2903-EOD03781"/>
<evidence type="ECO:0000256" key="2">
    <source>
        <dbReference type="ARBA" id="ARBA00022448"/>
    </source>
</evidence>
<dbReference type="SUPFAM" id="SSF103506">
    <property type="entry name" value="Mitochondrial carrier"/>
    <property type="match status" value="1"/>
</dbReference>
<keyword evidence="3" id="KW-1003">Cell membrane</keyword>
<keyword evidence="7 8" id="KW-0472">Membrane</keyword>
<evidence type="ECO:0000313" key="11">
    <source>
        <dbReference type="Proteomes" id="UP000013827"/>
    </source>
</evidence>
<dbReference type="GO" id="GO:0005254">
    <property type="term" value="F:chloride channel activity"/>
    <property type="evidence" value="ECO:0007669"/>
    <property type="project" value="InterPro"/>
</dbReference>
<dbReference type="Pfam" id="PF00153">
    <property type="entry name" value="Mito_carr"/>
    <property type="match status" value="1"/>
</dbReference>
<proteinExistence type="predicted"/>
<evidence type="ECO:0000313" key="10">
    <source>
        <dbReference type="EnsemblProtists" id="EOD03781"/>
    </source>
</evidence>
<dbReference type="AlphaFoldDB" id="A0A0D3HXP6"/>
<keyword evidence="4 8" id="KW-0812">Transmembrane</keyword>
<keyword evidence="5 9" id="KW-1133">Transmembrane helix</keyword>
<protein>
    <recommendedName>
        <fullName evidence="12">Mitochondrial carrier protein</fullName>
    </recommendedName>
</protein>
<evidence type="ECO:0000256" key="9">
    <source>
        <dbReference type="SAM" id="Phobius"/>
    </source>
</evidence>
<evidence type="ECO:0008006" key="12">
    <source>
        <dbReference type="Google" id="ProtNLM"/>
    </source>
</evidence>
<dbReference type="EnsemblProtists" id="EOD03781">
    <property type="protein sequence ID" value="EOD03781"/>
    <property type="gene ID" value="EMIHUDRAFT_221952"/>
</dbReference>